<feature type="region of interest" description="Disordered" evidence="1">
    <location>
        <begin position="42"/>
        <end position="61"/>
    </location>
</feature>
<evidence type="ECO:0000256" key="1">
    <source>
        <dbReference type="SAM" id="MobiDB-lite"/>
    </source>
</evidence>
<dbReference type="EMBL" id="ML178830">
    <property type="protein sequence ID" value="TFL00173.1"/>
    <property type="molecule type" value="Genomic_DNA"/>
</dbReference>
<dbReference type="Gene3D" id="3.30.160.60">
    <property type="entry name" value="Classic Zinc Finger"/>
    <property type="match status" value="1"/>
</dbReference>
<feature type="compositionally biased region" description="Basic residues" evidence="1">
    <location>
        <begin position="154"/>
        <end position="168"/>
    </location>
</feature>
<protein>
    <recommendedName>
        <fullName evidence="4">C2H2-type domain-containing protein</fullName>
    </recommendedName>
</protein>
<gene>
    <name evidence="2" type="ORF">BDV98DRAFT_121415</name>
</gene>
<dbReference type="Proteomes" id="UP000305067">
    <property type="component" value="Unassembled WGS sequence"/>
</dbReference>
<feature type="compositionally biased region" description="Polar residues" evidence="1">
    <location>
        <begin position="175"/>
        <end position="191"/>
    </location>
</feature>
<sequence>MNFEFITSFRESGSGSGSPTSTISALSEDFINFPSPASAAIEEDLPCSPSSPPSPCPSNLTSSSESCASPTDFPPTPKKCPVCGAKMTKQNVARHMLKHRPLVLPEDCVCEACGDSFSVAESCKRHVREGRCPKIRPHDIPALLAKRKADADAKRHKSSRVGRQKRRGKGDSPKATMTVQPDAGTSSSTAFLPTPETAPMVPMSDDLIRMISVLQSHDAATPPSLEPINATTTESSAQNDGMDWNLDAAQYMNLNPSADEDLYSNIFLAQSSGGLGTSPVVVPDAPFELENNLWTNFEAGSQPYQAPLDEWPHGLVYGALDFIPSEVYLMSFDHYDVDAN</sequence>
<keyword evidence="3" id="KW-1185">Reference proteome</keyword>
<feature type="region of interest" description="Disordered" evidence="1">
    <location>
        <begin position="145"/>
        <end position="201"/>
    </location>
</feature>
<reference evidence="2 3" key="1">
    <citation type="journal article" date="2019" name="Nat. Ecol. Evol.">
        <title>Megaphylogeny resolves global patterns of mushroom evolution.</title>
        <authorList>
            <person name="Varga T."/>
            <person name="Krizsan K."/>
            <person name="Foldi C."/>
            <person name="Dima B."/>
            <person name="Sanchez-Garcia M."/>
            <person name="Sanchez-Ramirez S."/>
            <person name="Szollosi G.J."/>
            <person name="Szarkandi J.G."/>
            <person name="Papp V."/>
            <person name="Albert L."/>
            <person name="Andreopoulos W."/>
            <person name="Angelini C."/>
            <person name="Antonin V."/>
            <person name="Barry K.W."/>
            <person name="Bougher N.L."/>
            <person name="Buchanan P."/>
            <person name="Buyck B."/>
            <person name="Bense V."/>
            <person name="Catcheside P."/>
            <person name="Chovatia M."/>
            <person name="Cooper J."/>
            <person name="Damon W."/>
            <person name="Desjardin D."/>
            <person name="Finy P."/>
            <person name="Geml J."/>
            <person name="Haridas S."/>
            <person name="Hughes K."/>
            <person name="Justo A."/>
            <person name="Karasinski D."/>
            <person name="Kautmanova I."/>
            <person name="Kiss B."/>
            <person name="Kocsube S."/>
            <person name="Kotiranta H."/>
            <person name="LaButti K.M."/>
            <person name="Lechner B.E."/>
            <person name="Liimatainen K."/>
            <person name="Lipzen A."/>
            <person name="Lukacs Z."/>
            <person name="Mihaltcheva S."/>
            <person name="Morgado L.N."/>
            <person name="Niskanen T."/>
            <person name="Noordeloos M.E."/>
            <person name="Ohm R.A."/>
            <person name="Ortiz-Santana B."/>
            <person name="Ovrebo C."/>
            <person name="Racz N."/>
            <person name="Riley R."/>
            <person name="Savchenko A."/>
            <person name="Shiryaev A."/>
            <person name="Soop K."/>
            <person name="Spirin V."/>
            <person name="Szebenyi C."/>
            <person name="Tomsovsky M."/>
            <person name="Tulloss R.E."/>
            <person name="Uehling J."/>
            <person name="Grigoriev I.V."/>
            <person name="Vagvolgyi C."/>
            <person name="Papp T."/>
            <person name="Martin F.M."/>
            <person name="Miettinen O."/>
            <person name="Hibbett D.S."/>
            <person name="Nagy L.G."/>
        </authorList>
    </citation>
    <scope>NUCLEOTIDE SEQUENCE [LARGE SCALE GENOMIC DNA]</scope>
    <source>
        <strain evidence="2 3">CBS 309.79</strain>
    </source>
</reference>
<dbReference type="AlphaFoldDB" id="A0A5C3QDQ3"/>
<feature type="compositionally biased region" description="Polar residues" evidence="1">
    <location>
        <begin position="229"/>
        <end position="239"/>
    </location>
</feature>
<organism evidence="2 3">
    <name type="scientific">Pterulicium gracile</name>
    <dbReference type="NCBI Taxonomy" id="1884261"/>
    <lineage>
        <taxon>Eukaryota</taxon>
        <taxon>Fungi</taxon>
        <taxon>Dikarya</taxon>
        <taxon>Basidiomycota</taxon>
        <taxon>Agaricomycotina</taxon>
        <taxon>Agaricomycetes</taxon>
        <taxon>Agaricomycetidae</taxon>
        <taxon>Agaricales</taxon>
        <taxon>Pleurotineae</taxon>
        <taxon>Pterulaceae</taxon>
        <taxon>Pterulicium</taxon>
    </lineage>
</organism>
<feature type="region of interest" description="Disordered" evidence="1">
    <location>
        <begin position="219"/>
        <end position="240"/>
    </location>
</feature>
<name>A0A5C3QDQ3_9AGAR</name>
<feature type="region of interest" description="Disordered" evidence="1">
    <location>
        <begin position="1"/>
        <end position="23"/>
    </location>
</feature>
<evidence type="ECO:0000313" key="3">
    <source>
        <dbReference type="Proteomes" id="UP000305067"/>
    </source>
</evidence>
<evidence type="ECO:0008006" key="4">
    <source>
        <dbReference type="Google" id="ProtNLM"/>
    </source>
</evidence>
<evidence type="ECO:0000313" key="2">
    <source>
        <dbReference type="EMBL" id="TFL00173.1"/>
    </source>
</evidence>
<proteinExistence type="predicted"/>
<accession>A0A5C3QDQ3</accession>